<feature type="region of interest" description="Disordered" evidence="1">
    <location>
        <begin position="1"/>
        <end position="108"/>
    </location>
</feature>
<keyword evidence="3" id="KW-1185">Reference proteome</keyword>
<comment type="caution">
    <text evidence="2">The sequence shown here is derived from an EMBL/GenBank/DDBJ whole genome shotgun (WGS) entry which is preliminary data.</text>
</comment>
<gene>
    <name evidence="2" type="ORF">CCMP2556_LOCUS34745</name>
</gene>
<name>A0ABP0P4P7_9DINO</name>
<dbReference type="Proteomes" id="UP001642484">
    <property type="component" value="Unassembled WGS sequence"/>
</dbReference>
<proteinExistence type="predicted"/>
<feature type="compositionally biased region" description="Low complexity" evidence="1">
    <location>
        <begin position="1"/>
        <end position="11"/>
    </location>
</feature>
<feature type="compositionally biased region" description="Basic and acidic residues" evidence="1">
    <location>
        <begin position="12"/>
        <end position="27"/>
    </location>
</feature>
<evidence type="ECO:0000256" key="1">
    <source>
        <dbReference type="SAM" id="MobiDB-lite"/>
    </source>
</evidence>
<protein>
    <submittedName>
        <fullName evidence="2">Uncharacterized protein</fullName>
    </submittedName>
</protein>
<dbReference type="EMBL" id="CAXAMN010022535">
    <property type="protein sequence ID" value="CAK9070638.1"/>
    <property type="molecule type" value="Genomic_DNA"/>
</dbReference>
<feature type="non-terminal residue" evidence="2">
    <location>
        <position position="108"/>
    </location>
</feature>
<accession>A0ABP0P4P7</accession>
<organism evidence="2 3">
    <name type="scientific">Durusdinium trenchii</name>
    <dbReference type="NCBI Taxonomy" id="1381693"/>
    <lineage>
        <taxon>Eukaryota</taxon>
        <taxon>Sar</taxon>
        <taxon>Alveolata</taxon>
        <taxon>Dinophyceae</taxon>
        <taxon>Suessiales</taxon>
        <taxon>Symbiodiniaceae</taxon>
        <taxon>Durusdinium</taxon>
    </lineage>
</organism>
<sequence>STSTCSSWRSRSWQERKKDELGAHDTCDLGFESQGNESMSSGEVGLHEEEEEENVAYFGFESQRKESFGFESQRREKKNDEGKMATSEATMNSLEKRGNYVLENVNEQ</sequence>
<evidence type="ECO:0000313" key="3">
    <source>
        <dbReference type="Proteomes" id="UP001642484"/>
    </source>
</evidence>
<feature type="compositionally biased region" description="Basic and acidic residues" evidence="1">
    <location>
        <begin position="62"/>
        <end position="83"/>
    </location>
</feature>
<reference evidence="2 3" key="1">
    <citation type="submission" date="2024-02" db="EMBL/GenBank/DDBJ databases">
        <authorList>
            <person name="Chen Y."/>
            <person name="Shah S."/>
            <person name="Dougan E. K."/>
            <person name="Thang M."/>
            <person name="Chan C."/>
        </authorList>
    </citation>
    <scope>NUCLEOTIDE SEQUENCE [LARGE SCALE GENOMIC DNA]</scope>
</reference>
<feature type="non-terminal residue" evidence="2">
    <location>
        <position position="1"/>
    </location>
</feature>
<evidence type="ECO:0000313" key="2">
    <source>
        <dbReference type="EMBL" id="CAK9070638.1"/>
    </source>
</evidence>